<accession>A0A1Y3BGU9</accession>
<feature type="compositionally biased region" description="Low complexity" evidence="1">
    <location>
        <begin position="156"/>
        <end position="169"/>
    </location>
</feature>
<evidence type="ECO:0000313" key="2">
    <source>
        <dbReference type="EMBL" id="OTF80150.1"/>
    </source>
</evidence>
<feature type="region of interest" description="Disordered" evidence="1">
    <location>
        <begin position="27"/>
        <end position="66"/>
    </location>
</feature>
<protein>
    <submittedName>
        <fullName evidence="2">Uncharacterized protein</fullName>
    </submittedName>
</protein>
<dbReference type="Proteomes" id="UP000194236">
    <property type="component" value="Unassembled WGS sequence"/>
</dbReference>
<feature type="non-terminal residue" evidence="2">
    <location>
        <position position="194"/>
    </location>
</feature>
<keyword evidence="3" id="KW-1185">Reference proteome</keyword>
<organism evidence="2 3">
    <name type="scientific">Euroglyphus maynei</name>
    <name type="common">Mayne's house dust mite</name>
    <dbReference type="NCBI Taxonomy" id="6958"/>
    <lineage>
        <taxon>Eukaryota</taxon>
        <taxon>Metazoa</taxon>
        <taxon>Ecdysozoa</taxon>
        <taxon>Arthropoda</taxon>
        <taxon>Chelicerata</taxon>
        <taxon>Arachnida</taxon>
        <taxon>Acari</taxon>
        <taxon>Acariformes</taxon>
        <taxon>Sarcoptiformes</taxon>
        <taxon>Astigmata</taxon>
        <taxon>Psoroptidia</taxon>
        <taxon>Analgoidea</taxon>
        <taxon>Pyroglyphidae</taxon>
        <taxon>Pyroglyphinae</taxon>
        <taxon>Euroglyphus</taxon>
    </lineage>
</organism>
<dbReference type="EMBL" id="MUJZ01019739">
    <property type="protein sequence ID" value="OTF80150.1"/>
    <property type="molecule type" value="Genomic_DNA"/>
</dbReference>
<name>A0A1Y3BGU9_EURMA</name>
<sequence length="194" mass="21144">KTTLEQPEGIGQYVRKTIRDTISPVKDKAGDLLSRPFKQQTTTTTTTTTSAGIKQRPATKTTSDSFGFMRKTYSSAVKELPRDVKAKSPPFRAGVPARDIHGNIVIPSTTATATRISKPSAHSAVTAEARRQEPRKTSQSIQERAGNKFGKFVTPSLSSSSASSSSLSSRDSRSKSKTPPTADNRPRMTFRYSY</sequence>
<proteinExistence type="predicted"/>
<evidence type="ECO:0000256" key="1">
    <source>
        <dbReference type="SAM" id="MobiDB-lite"/>
    </source>
</evidence>
<gene>
    <name evidence="2" type="ORF">BLA29_011623</name>
</gene>
<feature type="region of interest" description="Disordered" evidence="1">
    <location>
        <begin position="110"/>
        <end position="194"/>
    </location>
</feature>
<reference evidence="2 3" key="1">
    <citation type="submission" date="2017-03" db="EMBL/GenBank/DDBJ databases">
        <title>Genome Survey of Euroglyphus maynei.</title>
        <authorList>
            <person name="Arlian L.G."/>
            <person name="Morgan M.S."/>
            <person name="Rider S.D."/>
        </authorList>
    </citation>
    <scope>NUCLEOTIDE SEQUENCE [LARGE SCALE GENOMIC DNA]</scope>
    <source>
        <strain evidence="2">Arlian Lab</strain>
        <tissue evidence="2">Whole body</tissue>
    </source>
</reference>
<evidence type="ECO:0000313" key="3">
    <source>
        <dbReference type="Proteomes" id="UP000194236"/>
    </source>
</evidence>
<dbReference type="AlphaFoldDB" id="A0A1Y3BGU9"/>
<feature type="non-terminal residue" evidence="2">
    <location>
        <position position="1"/>
    </location>
</feature>
<comment type="caution">
    <text evidence="2">The sequence shown here is derived from an EMBL/GenBank/DDBJ whole genome shotgun (WGS) entry which is preliminary data.</text>
</comment>